<dbReference type="PANTHER" id="PTHR22916:SF3">
    <property type="entry name" value="UDP-GLCNAC:BETAGAL BETA-1,3-N-ACETYLGLUCOSAMINYLTRANSFERASE-LIKE PROTEIN 1"/>
    <property type="match status" value="1"/>
</dbReference>
<keyword evidence="2" id="KW-0808">Transferase</keyword>
<dbReference type="Pfam" id="PF00535">
    <property type="entry name" value="Glycos_transf_2"/>
    <property type="match status" value="1"/>
</dbReference>
<proteinExistence type="predicted"/>
<dbReference type="PANTHER" id="PTHR22916">
    <property type="entry name" value="GLYCOSYLTRANSFERASE"/>
    <property type="match status" value="1"/>
</dbReference>
<dbReference type="Gene3D" id="3.90.550.10">
    <property type="entry name" value="Spore Coat Polysaccharide Biosynthesis Protein SpsA, Chain A"/>
    <property type="match status" value="1"/>
</dbReference>
<dbReference type="SUPFAM" id="SSF53448">
    <property type="entry name" value="Nucleotide-diphospho-sugar transferases"/>
    <property type="match status" value="1"/>
</dbReference>
<dbReference type="GO" id="GO:0016758">
    <property type="term" value="F:hexosyltransferase activity"/>
    <property type="evidence" value="ECO:0007669"/>
    <property type="project" value="UniProtKB-ARBA"/>
</dbReference>
<gene>
    <name evidence="2" type="ORF">FWJ25_06705</name>
</gene>
<dbReference type="Proteomes" id="UP000323161">
    <property type="component" value="Unassembled WGS sequence"/>
</dbReference>
<dbReference type="EMBL" id="VTUU01000002">
    <property type="protein sequence ID" value="KAA1175054.1"/>
    <property type="molecule type" value="Genomic_DNA"/>
</dbReference>
<protein>
    <submittedName>
        <fullName evidence="2">Glycosyltransferase family 2 protein</fullName>
    </submittedName>
</protein>
<name>A0A5B0VKT0_9GAMM</name>
<dbReference type="AlphaFoldDB" id="A0A5B0VKT0"/>
<dbReference type="InterPro" id="IPR029044">
    <property type="entry name" value="Nucleotide-diphossugar_trans"/>
</dbReference>
<reference evidence="2 3" key="1">
    <citation type="submission" date="2019-08" db="EMBL/GenBank/DDBJ databases">
        <title>Marinobacter ZYF650 sp. nov., a marine bacterium isolated from seawater of the Mariana trench.</title>
        <authorList>
            <person name="Ahmad W."/>
        </authorList>
    </citation>
    <scope>NUCLEOTIDE SEQUENCE [LARGE SCALE GENOMIC DNA]</scope>
    <source>
        <strain evidence="2 3">ZYF650</strain>
    </source>
</reference>
<accession>A0A5B0VKT0</accession>
<sequence length="307" mass="35437">MAMNNSGLVSVIMPAYNAESTILESCRSVLNQSYDNIELVVVNDGSTDGTLSKIEELRHSDPRVVLVTLKNGGVSKARNFGISVARGSFIAFLDADDIYDKEKVKKQVKALNNLKCDAVISGVKRFTETLGDKRWLQGSLPPRNNEYISFSDVLLRLPTSNYALFHTALARKEVFRSGECYSESLKTGEDWDYWLRLSQKFRFRALYEELYFYRKHDASATSSYTDLMTLKTHLEIFNKYHSAHALGRSEARKWILAKYLEFFNNCLYKSHYREAGAIFIRGVLNTSMIFRRRFYEILKDRIKEKVF</sequence>
<comment type="caution">
    <text evidence="2">The sequence shown here is derived from an EMBL/GenBank/DDBJ whole genome shotgun (WGS) entry which is preliminary data.</text>
</comment>
<keyword evidence="3" id="KW-1185">Reference proteome</keyword>
<feature type="domain" description="Glycosyltransferase 2-like" evidence="1">
    <location>
        <begin position="10"/>
        <end position="176"/>
    </location>
</feature>
<evidence type="ECO:0000313" key="2">
    <source>
        <dbReference type="EMBL" id="KAA1175054.1"/>
    </source>
</evidence>
<organism evidence="2 3">
    <name type="scientific">Marinobacter salinexigens</name>
    <dbReference type="NCBI Taxonomy" id="2919747"/>
    <lineage>
        <taxon>Bacteria</taxon>
        <taxon>Pseudomonadati</taxon>
        <taxon>Pseudomonadota</taxon>
        <taxon>Gammaproteobacteria</taxon>
        <taxon>Pseudomonadales</taxon>
        <taxon>Marinobacteraceae</taxon>
        <taxon>Marinobacter</taxon>
    </lineage>
</organism>
<evidence type="ECO:0000313" key="3">
    <source>
        <dbReference type="Proteomes" id="UP000323161"/>
    </source>
</evidence>
<dbReference type="InterPro" id="IPR001173">
    <property type="entry name" value="Glyco_trans_2-like"/>
</dbReference>
<evidence type="ECO:0000259" key="1">
    <source>
        <dbReference type="Pfam" id="PF00535"/>
    </source>
</evidence>